<dbReference type="AlphaFoldDB" id="A0A1T5K5E7"/>
<dbReference type="Proteomes" id="UP000190285">
    <property type="component" value="Unassembled WGS sequence"/>
</dbReference>
<keyword evidence="6" id="KW-0175">Coiled coil</keyword>
<dbReference type="SUPFAM" id="SSF46689">
    <property type="entry name" value="Homeodomain-like"/>
    <property type="match status" value="1"/>
</dbReference>
<evidence type="ECO:0000256" key="1">
    <source>
        <dbReference type="ARBA" id="ARBA00022741"/>
    </source>
</evidence>
<feature type="domain" description="PAS" evidence="8">
    <location>
        <begin position="4"/>
        <end position="55"/>
    </location>
</feature>
<dbReference type="InterPro" id="IPR025943">
    <property type="entry name" value="Sigma_54_int_dom_ATP-bd_2"/>
</dbReference>
<dbReference type="InterPro" id="IPR003593">
    <property type="entry name" value="AAA+_ATPase"/>
</dbReference>
<evidence type="ECO:0000256" key="5">
    <source>
        <dbReference type="ARBA" id="ARBA00023163"/>
    </source>
</evidence>
<sequence length="568" mass="65111">MEFVKEYFRKIIENINEALIGIDKYGDINMLNGIAEELLGIKSEKVMGRKIREVIPNTKLIRVIENKSEEINYRFSSNGRQFRVNRLPIFYKEEIQGAIALFQDVTDYNKISRKLDEDEVYIDILNTILDTFNEWIVVVDENGIITMMSKAYKEFVEDPNPEGKHVTEVIENTRMHTVIKTGIMEVAEIQKIQGRRMIATRIPLKKEGRVIGAIGKVMFKNVSDLRLLSKKINKLEKEIAYYKNELDDKRIAKYSFDDLVGKSPKMIEVKTMAKKAAKTNSNVLILGESGTGKELFAHALHNASSRNLGPFVKINCAAIPSELLESELFGYEEGAFTGAKKSGKKGKFELANGGTILLDEIGDMSMTMQAKLLRVIQEKEVERLGGNLLKNIDVRIISSTNKDLEKLVEKKEFREDLFYRLNVMVIKLPPLRERKEDIDTLANELKKKIANRLGIYVEEISQEAINYLRNYHWPGNIRELENVLERAINLLDSDLTIKAKHLPNRLIKQKSKTYSGGDRDLKAIVEEVEREIISECLQKTRGNKNKAAKLLGISRVGLYKKIERYNLY</sequence>
<dbReference type="InterPro" id="IPR000014">
    <property type="entry name" value="PAS"/>
</dbReference>
<keyword evidence="3" id="KW-0805">Transcription regulation</keyword>
<organism evidence="9 10">
    <name type="scientific">Maledivibacter halophilus</name>
    <dbReference type="NCBI Taxonomy" id="36842"/>
    <lineage>
        <taxon>Bacteria</taxon>
        <taxon>Bacillati</taxon>
        <taxon>Bacillota</taxon>
        <taxon>Clostridia</taxon>
        <taxon>Peptostreptococcales</taxon>
        <taxon>Caminicellaceae</taxon>
        <taxon>Maledivibacter</taxon>
    </lineage>
</organism>
<evidence type="ECO:0000256" key="2">
    <source>
        <dbReference type="ARBA" id="ARBA00022840"/>
    </source>
</evidence>
<dbReference type="PANTHER" id="PTHR32071">
    <property type="entry name" value="TRANSCRIPTIONAL REGULATORY PROTEIN"/>
    <property type="match status" value="1"/>
</dbReference>
<dbReference type="InterPro" id="IPR027417">
    <property type="entry name" value="P-loop_NTPase"/>
</dbReference>
<name>A0A1T5K5E7_9FIRM</name>
<evidence type="ECO:0000259" key="7">
    <source>
        <dbReference type="PROSITE" id="PS50045"/>
    </source>
</evidence>
<evidence type="ECO:0000256" key="3">
    <source>
        <dbReference type="ARBA" id="ARBA00023015"/>
    </source>
</evidence>
<dbReference type="InterPro" id="IPR009057">
    <property type="entry name" value="Homeodomain-like_sf"/>
</dbReference>
<dbReference type="Gene3D" id="1.10.10.60">
    <property type="entry name" value="Homeodomain-like"/>
    <property type="match status" value="1"/>
</dbReference>
<dbReference type="NCBIfam" id="TIGR00229">
    <property type="entry name" value="sensory_box"/>
    <property type="match status" value="1"/>
</dbReference>
<dbReference type="GO" id="GO:0005524">
    <property type="term" value="F:ATP binding"/>
    <property type="evidence" value="ECO:0007669"/>
    <property type="project" value="UniProtKB-KW"/>
</dbReference>
<evidence type="ECO:0000313" key="9">
    <source>
        <dbReference type="EMBL" id="SKC58841.1"/>
    </source>
</evidence>
<dbReference type="PROSITE" id="PS50045">
    <property type="entry name" value="SIGMA54_INTERACT_4"/>
    <property type="match status" value="1"/>
</dbReference>
<dbReference type="InterPro" id="IPR002197">
    <property type="entry name" value="HTH_Fis"/>
</dbReference>
<dbReference type="Pfam" id="PF00158">
    <property type="entry name" value="Sigma54_activat"/>
    <property type="match status" value="1"/>
</dbReference>
<dbReference type="GO" id="GO:0043565">
    <property type="term" value="F:sequence-specific DNA binding"/>
    <property type="evidence" value="ECO:0007669"/>
    <property type="project" value="InterPro"/>
</dbReference>
<dbReference type="PRINTS" id="PR01590">
    <property type="entry name" value="HTHFIS"/>
</dbReference>
<reference evidence="9 10" key="1">
    <citation type="submission" date="2017-02" db="EMBL/GenBank/DDBJ databases">
        <authorList>
            <person name="Peterson S.W."/>
        </authorList>
    </citation>
    <scope>NUCLEOTIDE SEQUENCE [LARGE SCALE GENOMIC DNA]</scope>
    <source>
        <strain evidence="9 10">M1</strain>
    </source>
</reference>
<dbReference type="PROSITE" id="PS00675">
    <property type="entry name" value="SIGMA54_INTERACT_1"/>
    <property type="match status" value="1"/>
</dbReference>
<dbReference type="FunFam" id="3.40.50.300:FF:000006">
    <property type="entry name" value="DNA-binding transcriptional regulator NtrC"/>
    <property type="match status" value="1"/>
</dbReference>
<dbReference type="PROSITE" id="PS50112">
    <property type="entry name" value="PAS"/>
    <property type="match status" value="1"/>
</dbReference>
<keyword evidence="5" id="KW-0804">Transcription</keyword>
<dbReference type="OrthoDB" id="9803970at2"/>
<dbReference type="SUPFAM" id="SSF55785">
    <property type="entry name" value="PYP-like sensor domain (PAS domain)"/>
    <property type="match status" value="2"/>
</dbReference>
<evidence type="ECO:0000313" key="10">
    <source>
        <dbReference type="Proteomes" id="UP000190285"/>
    </source>
</evidence>
<proteinExistence type="predicted"/>
<evidence type="ECO:0000256" key="6">
    <source>
        <dbReference type="SAM" id="Coils"/>
    </source>
</evidence>
<dbReference type="SUPFAM" id="SSF52540">
    <property type="entry name" value="P-loop containing nucleoside triphosphate hydrolases"/>
    <property type="match status" value="1"/>
</dbReference>
<dbReference type="Pfam" id="PF25601">
    <property type="entry name" value="AAA_lid_14"/>
    <property type="match status" value="1"/>
</dbReference>
<dbReference type="InterPro" id="IPR025662">
    <property type="entry name" value="Sigma_54_int_dom_ATP-bd_1"/>
</dbReference>
<dbReference type="Gene3D" id="1.10.8.60">
    <property type="match status" value="1"/>
</dbReference>
<dbReference type="SMART" id="SM00382">
    <property type="entry name" value="AAA"/>
    <property type="match status" value="1"/>
</dbReference>
<dbReference type="InterPro" id="IPR013767">
    <property type="entry name" value="PAS_fold"/>
</dbReference>
<protein>
    <submittedName>
        <fullName evidence="9">PAS domain S-box-containing protein</fullName>
    </submittedName>
</protein>
<dbReference type="Pfam" id="PF02954">
    <property type="entry name" value="HTH_8"/>
    <property type="match status" value="1"/>
</dbReference>
<keyword evidence="4" id="KW-0238">DNA-binding</keyword>
<dbReference type="GO" id="GO:0006355">
    <property type="term" value="P:regulation of DNA-templated transcription"/>
    <property type="evidence" value="ECO:0007669"/>
    <property type="project" value="InterPro"/>
</dbReference>
<dbReference type="InterPro" id="IPR025944">
    <property type="entry name" value="Sigma_54_int_dom_CS"/>
</dbReference>
<dbReference type="Gene3D" id="3.40.50.300">
    <property type="entry name" value="P-loop containing nucleotide triphosphate hydrolases"/>
    <property type="match status" value="1"/>
</dbReference>
<feature type="coiled-coil region" evidence="6">
    <location>
        <begin position="225"/>
        <end position="252"/>
    </location>
</feature>
<dbReference type="Pfam" id="PF00989">
    <property type="entry name" value="PAS"/>
    <property type="match status" value="1"/>
</dbReference>
<feature type="domain" description="Sigma-54 factor interaction" evidence="7">
    <location>
        <begin position="259"/>
        <end position="489"/>
    </location>
</feature>
<dbReference type="CDD" id="cd00009">
    <property type="entry name" value="AAA"/>
    <property type="match status" value="1"/>
</dbReference>
<keyword evidence="10" id="KW-1185">Reference proteome</keyword>
<keyword evidence="2" id="KW-0067">ATP-binding</keyword>
<dbReference type="PROSITE" id="PS00688">
    <property type="entry name" value="SIGMA54_INTERACT_3"/>
    <property type="match status" value="1"/>
</dbReference>
<dbReference type="SMART" id="SM00091">
    <property type="entry name" value="PAS"/>
    <property type="match status" value="2"/>
</dbReference>
<dbReference type="InterPro" id="IPR058031">
    <property type="entry name" value="AAA_lid_NorR"/>
</dbReference>
<gene>
    <name evidence="9" type="ORF">SAMN02194393_01632</name>
</gene>
<dbReference type="STRING" id="36842.SAMN02194393_01632"/>
<dbReference type="InterPro" id="IPR002078">
    <property type="entry name" value="Sigma_54_int"/>
</dbReference>
<dbReference type="EMBL" id="FUZT01000003">
    <property type="protein sequence ID" value="SKC58841.1"/>
    <property type="molecule type" value="Genomic_DNA"/>
</dbReference>
<keyword evidence="1" id="KW-0547">Nucleotide-binding</keyword>
<dbReference type="PROSITE" id="PS00676">
    <property type="entry name" value="SIGMA54_INTERACT_2"/>
    <property type="match status" value="1"/>
</dbReference>
<accession>A0A1T5K5E7</accession>
<evidence type="ECO:0000256" key="4">
    <source>
        <dbReference type="ARBA" id="ARBA00023125"/>
    </source>
</evidence>
<dbReference type="InterPro" id="IPR035965">
    <property type="entry name" value="PAS-like_dom_sf"/>
</dbReference>
<evidence type="ECO:0000259" key="8">
    <source>
        <dbReference type="PROSITE" id="PS50112"/>
    </source>
</evidence>
<dbReference type="RefSeq" id="WP_139380273.1">
    <property type="nucleotide sequence ID" value="NZ_FUZT01000003.1"/>
</dbReference>
<dbReference type="PANTHER" id="PTHR32071:SF57">
    <property type="entry name" value="C4-DICARBOXYLATE TRANSPORT TRANSCRIPTIONAL REGULATORY PROTEIN DCTD"/>
    <property type="match status" value="1"/>
</dbReference>
<dbReference type="Gene3D" id="3.30.450.20">
    <property type="entry name" value="PAS domain"/>
    <property type="match status" value="2"/>
</dbReference>